<name>A0ABP7SZE9_9BURK</name>
<dbReference type="Gene3D" id="3.10.380.20">
    <property type="entry name" value="Novel toxin 21 (CdiA), C-terminal domain"/>
    <property type="match status" value="1"/>
</dbReference>
<dbReference type="Pfam" id="PF15526">
    <property type="entry name" value="Ntox21"/>
    <property type="match status" value="1"/>
</dbReference>
<dbReference type="CDD" id="cd20685">
    <property type="entry name" value="CdiA-CT_Ecl_RNase-like"/>
    <property type="match status" value="1"/>
</dbReference>
<evidence type="ECO:0000259" key="2">
    <source>
        <dbReference type="Pfam" id="PF15526"/>
    </source>
</evidence>
<evidence type="ECO:0000313" key="4">
    <source>
        <dbReference type="Proteomes" id="UP001501353"/>
    </source>
</evidence>
<dbReference type="InterPro" id="IPR028190">
    <property type="entry name" value="Ntox21"/>
</dbReference>
<reference evidence="4" key="1">
    <citation type="journal article" date="2019" name="Int. J. Syst. Evol. Microbiol.">
        <title>The Global Catalogue of Microorganisms (GCM) 10K type strain sequencing project: providing services to taxonomists for standard genome sequencing and annotation.</title>
        <authorList>
            <consortium name="The Broad Institute Genomics Platform"/>
            <consortium name="The Broad Institute Genome Sequencing Center for Infectious Disease"/>
            <person name="Wu L."/>
            <person name="Ma J."/>
        </authorList>
    </citation>
    <scope>NUCLEOTIDE SEQUENCE [LARGE SCALE GENOMIC DNA]</scope>
    <source>
        <strain evidence="4">JCM 16673</strain>
    </source>
</reference>
<feature type="domain" description="Novel toxin 21" evidence="2">
    <location>
        <begin position="368"/>
        <end position="417"/>
    </location>
</feature>
<dbReference type="Gene3D" id="2.170.16.10">
    <property type="entry name" value="Hedgehog/Intein (Hint) domain"/>
    <property type="match status" value="1"/>
</dbReference>
<feature type="chain" id="PRO_5045313694" description="Novel toxin 21 domain-containing protein" evidence="1">
    <location>
        <begin position="36"/>
        <end position="431"/>
    </location>
</feature>
<evidence type="ECO:0000256" key="1">
    <source>
        <dbReference type="SAM" id="SignalP"/>
    </source>
</evidence>
<accession>A0ABP7SZE9</accession>
<dbReference type="Proteomes" id="UP001501353">
    <property type="component" value="Unassembled WGS sequence"/>
</dbReference>
<gene>
    <name evidence="3" type="ORF">GCM10022212_13220</name>
</gene>
<dbReference type="InterPro" id="IPR038181">
    <property type="entry name" value="Ntox21_sf"/>
</dbReference>
<dbReference type="EMBL" id="BAAAZE010000007">
    <property type="protein sequence ID" value="GAA4018640.1"/>
    <property type="molecule type" value="Genomic_DNA"/>
</dbReference>
<comment type="caution">
    <text evidence="3">The sequence shown here is derived from an EMBL/GenBank/DDBJ whole genome shotgun (WGS) entry which is preliminary data.</text>
</comment>
<feature type="signal peptide" evidence="1">
    <location>
        <begin position="1"/>
        <end position="35"/>
    </location>
</feature>
<dbReference type="Pfam" id="PF07591">
    <property type="entry name" value="PT-HINT"/>
    <property type="match status" value="1"/>
</dbReference>
<proteinExistence type="predicted"/>
<keyword evidence="4" id="KW-1185">Reference proteome</keyword>
<keyword evidence="1" id="KW-0732">Signal</keyword>
<dbReference type="SUPFAM" id="SSF51294">
    <property type="entry name" value="Hedgehog/intein (Hint) domain"/>
    <property type="match status" value="1"/>
</dbReference>
<evidence type="ECO:0000313" key="3">
    <source>
        <dbReference type="EMBL" id="GAA4018640.1"/>
    </source>
</evidence>
<dbReference type="InterPro" id="IPR036844">
    <property type="entry name" value="Hint_dom_sf"/>
</dbReference>
<sequence length="431" mass="46869">MLLMFLRHTSLQRFVAFLLLVVISATQGLSPLAQAATPVWQICNPPPVCFASKEAKQVWAEENHCRFIEDVCDQTSASADNKGASDADQGLWGSAWNDVKAGLVYGYEFVKGLLTGLKDQITDLLSLIGNLDDVILGLIDLGKAFYADPKGTLLKLAELLGQEAVDVITRATQCGAYDLGKVIGTYVSPAIMLKLATRLTKYAGKLSEAVAAVKHDFGCASFAAGTLVRTSQGLLPIEQITIGRQVASRHERSYADRPQAVTRTFGRIAPSYRLLQTEFDTFKLTDEHPLWVQGKGWTEARHITDDDVIAGQRGDALVLRNDAVALPLQVYNFSVAGTDGYFVGAGGVWAHNAKCTINRLRKANAEDAAKLGYDRLIKDPPFNPHGQKVFGNGKNFISPDVDGHNGGVWKLVNKKGQRIATLDGELKVIKD</sequence>
<protein>
    <recommendedName>
        <fullName evidence="2">Novel toxin 21 domain-containing protein</fullName>
    </recommendedName>
</protein>
<organism evidence="3 4">
    <name type="scientific">Actimicrobium antarcticum</name>
    <dbReference type="NCBI Taxonomy" id="1051899"/>
    <lineage>
        <taxon>Bacteria</taxon>
        <taxon>Pseudomonadati</taxon>
        <taxon>Pseudomonadota</taxon>
        <taxon>Betaproteobacteria</taxon>
        <taxon>Burkholderiales</taxon>
        <taxon>Oxalobacteraceae</taxon>
        <taxon>Actimicrobium</taxon>
    </lineage>
</organism>
<dbReference type="RefSeq" id="WP_344762484.1">
    <property type="nucleotide sequence ID" value="NZ_BAAAZE010000007.1"/>
</dbReference>